<organism evidence="2 3">
    <name type="scientific">Butyrivibrio fibrisolvens</name>
    <dbReference type="NCBI Taxonomy" id="831"/>
    <lineage>
        <taxon>Bacteria</taxon>
        <taxon>Bacillati</taxon>
        <taxon>Bacillota</taxon>
        <taxon>Clostridia</taxon>
        <taxon>Lachnospirales</taxon>
        <taxon>Lachnospiraceae</taxon>
        <taxon>Butyrivibrio</taxon>
    </lineage>
</organism>
<dbReference type="PANTHER" id="PTHR34407:SF1">
    <property type="entry name" value="SGNH HYDROLASE-TYPE ESTERASE DOMAIN-CONTAINING PROTEIN"/>
    <property type="match status" value="1"/>
</dbReference>
<dbReference type="Gene3D" id="3.40.50.1110">
    <property type="entry name" value="SGNH hydrolase"/>
    <property type="match status" value="1"/>
</dbReference>
<evidence type="ECO:0000313" key="3">
    <source>
        <dbReference type="Proteomes" id="UP000182584"/>
    </source>
</evidence>
<dbReference type="EMBL" id="FOGJ01000033">
    <property type="protein sequence ID" value="SES36326.1"/>
    <property type="molecule type" value="Genomic_DNA"/>
</dbReference>
<dbReference type="eggNOG" id="COG2755">
    <property type="taxonomic scope" value="Bacteria"/>
</dbReference>
<reference evidence="2 3" key="1">
    <citation type="submission" date="2016-10" db="EMBL/GenBank/DDBJ databases">
        <authorList>
            <person name="de Groot N.N."/>
        </authorList>
    </citation>
    <scope>NUCLEOTIDE SEQUENCE [LARGE SCALE GENOMIC DNA]</scope>
    <source>
        <strain evidence="2 3">AR40</strain>
    </source>
</reference>
<feature type="domain" description="SGNH hydrolase-type esterase" evidence="1">
    <location>
        <begin position="36"/>
        <end position="201"/>
    </location>
</feature>
<name>A0A1H9WQW3_BUTFI</name>
<dbReference type="RefSeq" id="WP_074758513.1">
    <property type="nucleotide sequence ID" value="NZ_FOGJ01000033.1"/>
</dbReference>
<dbReference type="AlphaFoldDB" id="A0A1H9WQW3"/>
<gene>
    <name evidence="2" type="ORF">SAMN04487884_13317</name>
</gene>
<sequence>MITFDKENAIADHGDTKRMRRLFEKLEEGRNVTICFLGGSITQGSLSSKPTTCYAYKVYEWFKGRFPKADIGYVNAGVGGTTSVFGAARADRDVLSYDPDLVVVEFSVNDECNEYFMESYEGLIRKLLYSKSEPAVICLYNFFYENGKTAQRLHSKVARHYRLPAASMQGAIYQDILSGKIEDIALLSPDGLHPNDEGHDLVSRVVINLVQSIYEEYSESSYNAGMVSDDGKSGNESADNDVTGTCYAPSPLTANSFESARRLDNRDYEPVLQGFEKDTAHQTCVADCFKNGWLGKSKGDKIIFDLSGEYECTGIAVQYAKTMKRPAPVVEVRVDDENYVIDSAFDETWGDLLDIRQLFVHRDKKPRKLEIEVIDDKNGKAVPFNLVSIIITMQ</sequence>
<dbReference type="CDD" id="cd00229">
    <property type="entry name" value="SGNH_hydrolase"/>
    <property type="match status" value="1"/>
</dbReference>
<dbReference type="SUPFAM" id="SSF52266">
    <property type="entry name" value="SGNH hydrolase"/>
    <property type="match status" value="1"/>
</dbReference>
<dbReference type="OrthoDB" id="8233337at2"/>
<dbReference type="Pfam" id="PF13472">
    <property type="entry name" value="Lipase_GDSL_2"/>
    <property type="match status" value="1"/>
</dbReference>
<protein>
    <submittedName>
        <fullName evidence="2">Lysophospholipase L1</fullName>
    </submittedName>
</protein>
<dbReference type="Proteomes" id="UP000182584">
    <property type="component" value="Unassembled WGS sequence"/>
</dbReference>
<accession>A0A1H9WQW3</accession>
<dbReference type="PANTHER" id="PTHR34407">
    <property type="entry name" value="EXPRESSED PROTEIN"/>
    <property type="match status" value="1"/>
</dbReference>
<dbReference type="InterPro" id="IPR036514">
    <property type="entry name" value="SGNH_hydro_sf"/>
</dbReference>
<evidence type="ECO:0000259" key="1">
    <source>
        <dbReference type="Pfam" id="PF13472"/>
    </source>
</evidence>
<evidence type="ECO:0000313" key="2">
    <source>
        <dbReference type="EMBL" id="SES36326.1"/>
    </source>
</evidence>
<proteinExistence type="predicted"/>
<dbReference type="InterPro" id="IPR013830">
    <property type="entry name" value="SGNH_hydro"/>
</dbReference>